<dbReference type="SUPFAM" id="SSF53098">
    <property type="entry name" value="Ribonuclease H-like"/>
    <property type="match status" value="1"/>
</dbReference>
<dbReference type="Pfam" id="PF17921">
    <property type="entry name" value="Integrase_H2C2"/>
    <property type="match status" value="1"/>
</dbReference>
<keyword evidence="4" id="KW-0808">Transferase</keyword>
<dbReference type="GO" id="GO:0003676">
    <property type="term" value="F:nucleic acid binding"/>
    <property type="evidence" value="ECO:0007669"/>
    <property type="project" value="InterPro"/>
</dbReference>
<organism evidence="4">
    <name type="scientific">Tanacetum cinerariifolium</name>
    <name type="common">Dalmatian daisy</name>
    <name type="synonym">Chrysanthemum cinerariifolium</name>
    <dbReference type="NCBI Taxonomy" id="118510"/>
    <lineage>
        <taxon>Eukaryota</taxon>
        <taxon>Viridiplantae</taxon>
        <taxon>Streptophyta</taxon>
        <taxon>Embryophyta</taxon>
        <taxon>Tracheophyta</taxon>
        <taxon>Spermatophyta</taxon>
        <taxon>Magnoliopsida</taxon>
        <taxon>eudicotyledons</taxon>
        <taxon>Gunneridae</taxon>
        <taxon>Pentapetalae</taxon>
        <taxon>asterids</taxon>
        <taxon>campanulids</taxon>
        <taxon>Asterales</taxon>
        <taxon>Asteraceae</taxon>
        <taxon>Asteroideae</taxon>
        <taxon>Anthemideae</taxon>
        <taxon>Anthemidinae</taxon>
        <taxon>Tanacetum</taxon>
    </lineage>
</organism>
<feature type="region of interest" description="Disordered" evidence="1">
    <location>
        <begin position="92"/>
        <end position="114"/>
    </location>
</feature>
<feature type="compositionally biased region" description="Basic and acidic residues" evidence="1">
    <location>
        <begin position="1952"/>
        <end position="1970"/>
    </location>
</feature>
<dbReference type="EMBL" id="BKCJ010000326">
    <property type="protein sequence ID" value="GEU32162.1"/>
    <property type="molecule type" value="Genomic_DNA"/>
</dbReference>
<keyword evidence="4" id="KW-0695">RNA-directed DNA polymerase</keyword>
<keyword evidence="4" id="KW-0548">Nucleotidyltransferase</keyword>
<feature type="domain" description="DUF4218" evidence="2">
    <location>
        <begin position="431"/>
        <end position="475"/>
    </location>
</feature>
<protein>
    <submittedName>
        <fullName evidence="4">Reverse transcriptase domain-containing protein</fullName>
    </submittedName>
</protein>
<evidence type="ECO:0000313" key="4">
    <source>
        <dbReference type="EMBL" id="GEU32162.1"/>
    </source>
</evidence>
<evidence type="ECO:0000259" key="3">
    <source>
        <dbReference type="Pfam" id="PF17921"/>
    </source>
</evidence>
<evidence type="ECO:0000259" key="2">
    <source>
        <dbReference type="Pfam" id="PF13960"/>
    </source>
</evidence>
<dbReference type="Pfam" id="PF13960">
    <property type="entry name" value="DUF4218"/>
    <property type="match status" value="1"/>
</dbReference>
<name>A0A6L2J638_TANCI</name>
<dbReference type="InterPro" id="IPR025452">
    <property type="entry name" value="DUF4218"/>
</dbReference>
<dbReference type="PANTHER" id="PTHR48475">
    <property type="entry name" value="RIBONUCLEASE H"/>
    <property type="match status" value="1"/>
</dbReference>
<sequence length="2573" mass="292711">MSPANVTWDLTVDGSSREKTKVKVRERADIPQPKVSIKHLSDHISKYGFDPSYKTWIHHGEPDFPPPPPVIDHTRQPQMSDMTTWLNDLSYIPRNNEQNKPTQRDIGETSNDPTQAKRNAFEELYASANEELCPSYDYVTRLDFMAKFTYFKVKGKLTDSIFNEILEFFQNVFPTANGYNLPPSYYAIKKTFKMIGLMYESIHACVNDCFLFRGDANKDVHFYSVCNTSRWKDINTPGKKFLRRCCVFFIIPRLQPLYKSSHTAKEMTWHATGECTKPGKMQHPIDGRAWKNFETKYLNFTKEPRNVRLGLAADGFNPFGNLSRSYSMWSVILTTYNLPLWLCMKESSFMLKLLIHGLEFLRKDIDVYLKPLIDDLRDLWANPDVETMDQYLPPDVANPLIELCLFFKQICSQTLMVDDMSKAQSKIHEEARKYVRNKAKPEGSIVEGYVAEEALTLSSHYFRDVTTKFNHPDRNVDCPPPTFLKSTRTGPGSKDNDPCVSKSSELFALACGPSQTPISVNSCVVNGVRFIVHSRDERCTTQNSGICSPCLDREMYHGQLEQILEFSYLSFKTMLFRFKWFDTSNKGHMAIRPLGWKVVEHVTHKKFLNGGVIVVEDGSDVIHVDNSSDLALSTSLNDLKITALHIDGQSIDVDAQPDIIDVDEDDDIIDEEDLIPYDLADSNDEDLINLDIDNGVNVVYSTDVARGHGGDGGGNDHPPQYQIPTGCGGCLVKGTQKPNLGGRRAGRMHTRQVTRNLRLKVITDKNGPVPIRFEFGDRDTLMPLGDHAAHWANYLSELVRELPLHYLSWRQMPSKQKAGSWQRSGKVISLSFYPQIYAGIQQHMQNIYNGKKAALMERYWVPDEDRTYDVECIRRERPSHISKMESSASQEYPSLINTFFLTHIVGDVFLNPEDKSLYDEMLRLHGLGSNTSSGVPYIDDEIMVIVHGGKQRRHIPSVGRVLPRHGTVISPSPSCTHSSDVAKLKKSEKLLTKQVNMFMKLFRSDDKFSQMLTQLESQPKYGGGSESDGCRDDEPGDHEDDGQDGKDEDNRYRQVKVLEFFDCPGPRQGVEDLRELLHNVLEKQVRFSFVLAFKKSDYLEYKVYQGWDLRWKDQTFRVSKVTQRRLENNQPEENTNTDCLVKEQENEYQTGWNIKTGNVLDFCNHRADDTTMSTYLVNRSPSSVIRFKKPRVMLGFFSWLASIQQWMLEPVKVVLYRNMGFNESGEYKKTFIGSGVGTGAMQVLHGFEFEVEPLGDHTSKMEPRENIDQGASLQEVKTHDLMDYQLARNREQHLACELFGYREDNNEAAFAVAAVEKIYAHESLTFNNTVACEAISKWTAGLKDDMNARSDVCVLNNDCKKCSDDSDGYYWGYTPGMFIHLFLYIDDMVFSFWATKGLLDKAKGNILGMEIVRDQSGYTLRVSHSRFYNRKLVLTLLEGHSILSLEGSPSKDYNMEKNVKYELMILGCAGSLKANLQHMEALSTTEAGYMTFIEAWKKEIWLKGLLTKSRYELRLVAGVATGALVKGCFQSEVSAQIKVVAYRDEAPARHNLIFRGVVPVLCAWSTKAPLVTTVMKPTNDMGEANTTPRVNIQELCEEYYEDILPIIMEKARHERLKDVYARLDFREGPRDRIRENSHYSNTRAKNTEPERVKIQDRLKYGDRPVFDRLGNQRQSIFDRLSEASSPNTIRSRPQKMNPKDPLRGRSHARTLGASRGDHNRGEKGFRSTKESYGDSFSHSYCDEGRNNTKRRDRSSSSSVSRSNPSEEKHRKLKSKRHKPAEDDLTKPWTCEEVNSFTPRIRNFESSRKMRMPNNIKTYDGTGDPEDHVKVFQAAAQVQRWAMPTWCHMFNSTLIGATRDPVEIHNIKQRDGETLEDFMERFKIETGRMKGAPECMRISGFMHGINNPELIKRLNEHVPKTMEEMMIATTAFIRGEAAAASKKKGHMSWKPQDQSKKHADKRPDFRGHSRDGGVANRFTPLTRTPREILAAEANKFQPPPPMVTPVEKRNSNKFCDLHNDKGHSTDECMQLKKQIEELSQMVPATTSLTGFNGETTWPLGQLRLLVTIRDVTHSTKAWMNFMIVKSLSPYNGIIGRLGLKAIQAVPSTVHGMLKFPTEEGIVTIRSSLLIPAKCALVDTSSVTPREKKTRPANLTVTLHPNFPDQEMVRGPDERTADGPDASLLYKPCIIGSRTKLLTDGKTGFITSLCSKKTSKIFSGTSYYDFLNEIPSNASQGVSVAETQEEPWTLFTDGSSCVDGSGAGLILTNPDWVEFTYALRFQFAASNNEAEYEALIAGAYVAKEDNMIKYLKISKGLVKGFKTFPISQVPRSRNKKADALSKIASTSFAHLSKQVLVEVLETKSIIGKEVTTMIEEEGPTWMTELVNYLKEGILPGYENETRKLRLKARQYELMEGVLYKRSFLTPWLRCVGPLQAEYVIKEIHEGSCSMHAGPRSVVAKAIRLGYFWPTMHKDAQDMIRRCSDFQIHRPVTRHPQQPLTLITTPWPNRHSRPLSGRAGEGQVPDSRNGLLHKVDRSKGGGNDYRRTGEEIRMGQYCMPLRHPGRNNLRQWQTVR</sequence>
<dbReference type="InterPro" id="IPR012337">
    <property type="entry name" value="RNaseH-like_sf"/>
</dbReference>
<feature type="domain" description="Integrase zinc-binding" evidence="3">
    <location>
        <begin position="2435"/>
        <end position="2487"/>
    </location>
</feature>
<feature type="compositionally biased region" description="Polar residues" evidence="1">
    <location>
        <begin position="1682"/>
        <end position="1691"/>
    </location>
</feature>
<dbReference type="PANTHER" id="PTHR48475:SF2">
    <property type="entry name" value="RIBONUCLEASE H"/>
    <property type="match status" value="1"/>
</dbReference>
<dbReference type="Gene3D" id="1.10.340.70">
    <property type="match status" value="1"/>
</dbReference>
<feature type="compositionally biased region" description="Basic and acidic residues" evidence="1">
    <location>
        <begin position="2530"/>
        <end position="2544"/>
    </location>
</feature>
<comment type="caution">
    <text evidence="4">The sequence shown here is derived from an EMBL/GenBank/DDBJ whole genome shotgun (WGS) entry which is preliminary data.</text>
</comment>
<dbReference type="InterPro" id="IPR041588">
    <property type="entry name" value="Integrase_H2C2"/>
</dbReference>
<proteinExistence type="predicted"/>
<dbReference type="Pfam" id="PF02992">
    <property type="entry name" value="Transposase_21"/>
    <property type="match status" value="1"/>
</dbReference>
<evidence type="ECO:0000256" key="1">
    <source>
        <dbReference type="SAM" id="MobiDB-lite"/>
    </source>
</evidence>
<feature type="region of interest" description="Disordered" evidence="1">
    <location>
        <begin position="1937"/>
        <end position="1978"/>
    </location>
</feature>
<dbReference type="InterPro" id="IPR036397">
    <property type="entry name" value="RNaseH_sf"/>
</dbReference>
<feature type="region of interest" description="Disordered" evidence="1">
    <location>
        <begin position="1677"/>
        <end position="1786"/>
    </location>
</feature>
<feature type="compositionally biased region" description="Polar residues" evidence="1">
    <location>
        <begin position="92"/>
        <end position="101"/>
    </location>
</feature>
<reference evidence="4" key="1">
    <citation type="journal article" date="2019" name="Sci. Rep.">
        <title>Draft genome of Tanacetum cinerariifolium, the natural source of mosquito coil.</title>
        <authorList>
            <person name="Yamashiro T."/>
            <person name="Shiraishi A."/>
            <person name="Satake H."/>
            <person name="Nakayama K."/>
        </authorList>
    </citation>
    <scope>NUCLEOTIDE SEQUENCE</scope>
</reference>
<dbReference type="Gene3D" id="3.30.420.10">
    <property type="entry name" value="Ribonuclease H-like superfamily/Ribonuclease H"/>
    <property type="match status" value="1"/>
</dbReference>
<dbReference type="GO" id="GO:0003964">
    <property type="term" value="F:RNA-directed DNA polymerase activity"/>
    <property type="evidence" value="ECO:0007669"/>
    <property type="project" value="UniProtKB-KW"/>
</dbReference>
<gene>
    <name evidence="4" type="ORF">Tci_004140</name>
</gene>
<feature type="compositionally biased region" description="Basic and acidic residues" evidence="1">
    <location>
        <begin position="1715"/>
        <end position="1732"/>
    </location>
</feature>
<accession>A0A6L2J638</accession>
<dbReference type="InterPro" id="IPR004242">
    <property type="entry name" value="Transposase_21"/>
</dbReference>
<feature type="region of interest" description="Disordered" evidence="1">
    <location>
        <begin position="2497"/>
        <end position="2544"/>
    </location>
</feature>
<feature type="region of interest" description="Disordered" evidence="1">
    <location>
        <begin position="1016"/>
        <end position="1049"/>
    </location>
</feature>